<dbReference type="Pfam" id="PF06426">
    <property type="entry name" value="SATase_N"/>
    <property type="match status" value="1"/>
</dbReference>
<evidence type="ECO:0000256" key="5">
    <source>
        <dbReference type="ARBA" id="ARBA00022605"/>
    </source>
</evidence>
<keyword evidence="12" id="KW-1185">Reference proteome</keyword>
<reference evidence="11 12" key="1">
    <citation type="submission" date="2017-12" db="EMBL/GenBank/DDBJ databases">
        <title>Anaerobic carbon monoxide metabolism by Pleomorphomonas carboxyditropha sp. nov., a new mesophilic hydrogenogenic carboxidotroph.</title>
        <authorList>
            <person name="Esquivel-Elizondo S."/>
            <person name="Krajmalnik-Brown R."/>
        </authorList>
    </citation>
    <scope>NUCLEOTIDE SEQUENCE [LARGE SCALE GENOMIC DNA]</scope>
    <source>
        <strain evidence="11 12">R5-392</strain>
    </source>
</reference>
<feature type="domain" description="Serine acetyltransferase N-terminal" evidence="10">
    <location>
        <begin position="23"/>
        <end position="127"/>
    </location>
</feature>
<dbReference type="Proteomes" id="UP000233491">
    <property type="component" value="Unassembled WGS sequence"/>
</dbReference>
<evidence type="ECO:0000256" key="1">
    <source>
        <dbReference type="ARBA" id="ARBA00004876"/>
    </source>
</evidence>
<evidence type="ECO:0000256" key="7">
    <source>
        <dbReference type="ARBA" id="ARBA00022737"/>
    </source>
</evidence>
<dbReference type="InterPro" id="IPR010493">
    <property type="entry name" value="Ser_AcTrfase_N"/>
</dbReference>
<dbReference type="CDD" id="cd03354">
    <property type="entry name" value="LbH_SAT"/>
    <property type="match status" value="1"/>
</dbReference>
<dbReference type="InterPro" id="IPR042122">
    <property type="entry name" value="Ser_AcTrfase_N_sf"/>
</dbReference>
<dbReference type="GO" id="GO:0005737">
    <property type="term" value="C:cytoplasm"/>
    <property type="evidence" value="ECO:0007669"/>
    <property type="project" value="InterPro"/>
</dbReference>
<dbReference type="InterPro" id="IPR045304">
    <property type="entry name" value="LbH_SAT"/>
</dbReference>
<accession>A0A1I4QM64</accession>
<evidence type="ECO:0000256" key="2">
    <source>
        <dbReference type="ARBA" id="ARBA00007274"/>
    </source>
</evidence>
<evidence type="ECO:0000256" key="6">
    <source>
        <dbReference type="ARBA" id="ARBA00022679"/>
    </source>
</evidence>
<evidence type="ECO:0000313" key="12">
    <source>
        <dbReference type="Proteomes" id="UP000233491"/>
    </source>
</evidence>
<dbReference type="SMART" id="SM00971">
    <property type="entry name" value="SATase_N"/>
    <property type="match status" value="1"/>
</dbReference>
<dbReference type="InterPro" id="IPR053376">
    <property type="entry name" value="Serine_acetyltransferase"/>
</dbReference>
<dbReference type="GO" id="GO:0006535">
    <property type="term" value="P:cysteine biosynthetic process from serine"/>
    <property type="evidence" value="ECO:0007669"/>
    <property type="project" value="InterPro"/>
</dbReference>
<organism evidence="11 12">
    <name type="scientific">Pleomorphomonas diazotrophica</name>
    <dbReference type="NCBI Taxonomy" id="1166257"/>
    <lineage>
        <taxon>Bacteria</taxon>
        <taxon>Pseudomonadati</taxon>
        <taxon>Pseudomonadota</taxon>
        <taxon>Alphaproteobacteria</taxon>
        <taxon>Hyphomicrobiales</taxon>
        <taxon>Pleomorphomonadaceae</taxon>
        <taxon>Pleomorphomonas</taxon>
    </lineage>
</organism>
<dbReference type="UniPathway" id="UPA00136">
    <property type="reaction ID" value="UER00199"/>
</dbReference>
<dbReference type="InterPro" id="IPR005881">
    <property type="entry name" value="Ser_O-AcTrfase"/>
</dbReference>
<comment type="caution">
    <text evidence="11">The sequence shown here is derived from an EMBL/GenBank/DDBJ whole genome shotgun (WGS) entry which is preliminary data.</text>
</comment>
<dbReference type="InterPro" id="IPR011004">
    <property type="entry name" value="Trimer_LpxA-like_sf"/>
</dbReference>
<dbReference type="PROSITE" id="PS00101">
    <property type="entry name" value="HEXAPEP_TRANSFERASES"/>
    <property type="match status" value="1"/>
</dbReference>
<name>A0A1I4QM64_9HYPH</name>
<keyword evidence="8" id="KW-0012">Acyltransferase</keyword>
<evidence type="ECO:0000313" key="11">
    <source>
        <dbReference type="EMBL" id="PKR90566.1"/>
    </source>
</evidence>
<dbReference type="RefSeq" id="WP_101287700.1">
    <property type="nucleotide sequence ID" value="NZ_FOUQ01000001.1"/>
</dbReference>
<dbReference type="GO" id="GO:0009001">
    <property type="term" value="F:serine O-acetyltransferase activity"/>
    <property type="evidence" value="ECO:0007669"/>
    <property type="project" value="UniProtKB-EC"/>
</dbReference>
<dbReference type="Gene3D" id="2.160.10.10">
    <property type="entry name" value="Hexapeptide repeat proteins"/>
    <property type="match status" value="1"/>
</dbReference>
<evidence type="ECO:0000259" key="10">
    <source>
        <dbReference type="SMART" id="SM00971"/>
    </source>
</evidence>
<evidence type="ECO:0000256" key="4">
    <source>
        <dbReference type="ARBA" id="ARBA00018522"/>
    </source>
</evidence>
<comment type="similarity">
    <text evidence="2">Belongs to the transferase hexapeptide repeat family.</text>
</comment>
<proteinExistence type="inferred from homology"/>
<evidence type="ECO:0000256" key="3">
    <source>
        <dbReference type="ARBA" id="ARBA00013266"/>
    </source>
</evidence>
<dbReference type="OrthoDB" id="9801456at2"/>
<gene>
    <name evidence="11" type="primary">cysE</name>
    <name evidence="11" type="ORF">CXZ10_04155</name>
</gene>
<keyword evidence="7" id="KW-0677">Repeat</keyword>
<protein>
    <recommendedName>
        <fullName evidence="4">Serine acetyltransferase</fullName>
        <ecNumber evidence="3">2.3.1.30</ecNumber>
    </recommendedName>
</protein>
<dbReference type="NCBIfam" id="NF041874">
    <property type="entry name" value="EPS_EpsC"/>
    <property type="match status" value="1"/>
</dbReference>
<dbReference type="EMBL" id="PJNW01000002">
    <property type="protein sequence ID" value="PKR90566.1"/>
    <property type="molecule type" value="Genomic_DNA"/>
</dbReference>
<evidence type="ECO:0000256" key="9">
    <source>
        <dbReference type="ARBA" id="ARBA00049486"/>
    </source>
</evidence>
<dbReference type="EC" id="2.3.1.30" evidence="3"/>
<keyword evidence="5" id="KW-0028">Amino-acid biosynthesis</keyword>
<dbReference type="NCBIfam" id="TIGR01172">
    <property type="entry name" value="cysE"/>
    <property type="match status" value="1"/>
</dbReference>
<dbReference type="InterPro" id="IPR018357">
    <property type="entry name" value="Hexapep_transf_CS"/>
</dbReference>
<comment type="catalytic activity">
    <reaction evidence="9">
        <text>L-serine + acetyl-CoA = O-acetyl-L-serine + CoA</text>
        <dbReference type="Rhea" id="RHEA:24560"/>
        <dbReference type="ChEBI" id="CHEBI:33384"/>
        <dbReference type="ChEBI" id="CHEBI:57287"/>
        <dbReference type="ChEBI" id="CHEBI:57288"/>
        <dbReference type="ChEBI" id="CHEBI:58340"/>
        <dbReference type="EC" id="2.3.1.30"/>
    </reaction>
</comment>
<evidence type="ECO:0000256" key="8">
    <source>
        <dbReference type="ARBA" id="ARBA00023315"/>
    </source>
</evidence>
<dbReference type="AlphaFoldDB" id="A0A1I4QM64"/>
<dbReference type="SUPFAM" id="SSF51161">
    <property type="entry name" value="Trimeric LpxA-like enzymes"/>
    <property type="match status" value="1"/>
</dbReference>
<dbReference type="PANTHER" id="PTHR42811">
    <property type="entry name" value="SERINE ACETYLTRANSFERASE"/>
    <property type="match status" value="1"/>
</dbReference>
<dbReference type="FunFam" id="2.160.10.10:FF:000002">
    <property type="entry name" value="Serine acetyltransferase"/>
    <property type="match status" value="1"/>
</dbReference>
<comment type="pathway">
    <text evidence="1">Amino-acid biosynthesis; L-cysteine biosynthesis; L-cysteine from L-serine: step 1/2.</text>
</comment>
<sequence>MDRAPRLWTGEVAGNRSAAIDLYWHRLKGEAEAAMAREPALTSLLVSTILEQPDLATALASRLGQRLAGDELSPEMISRTVLRVIDAEPAILDAVHSDLKAVVERDPASGRLIEPFLFFKGFSAIETHRIAHHLWRAGRRDMALVLQSRSSSVFQTDIHPGATIGQGIFIDHATGVVIGETTEIDDEVSILQDVTLGGTGTHTGKRHPTIRTGVMIGAGAQIFGPVEIGAYSKIAAGSLVTTAVPAHSTAVGTPARIIVGDAPENPARNMDQMLTERDYSAFTWVI</sequence>
<keyword evidence="6 11" id="KW-0808">Transferase</keyword>
<dbReference type="Gene3D" id="1.10.3130.10">
    <property type="entry name" value="serine acetyltransferase, domain 1"/>
    <property type="match status" value="1"/>
</dbReference>